<evidence type="ECO:0000313" key="1">
    <source>
        <dbReference type="EMBL" id="TGO13227.1"/>
    </source>
</evidence>
<dbReference type="AlphaFoldDB" id="A0A4Z1EWR5"/>
<dbReference type="EMBL" id="PQXH01000074">
    <property type="protein sequence ID" value="TGO13227.1"/>
    <property type="molecule type" value="Genomic_DNA"/>
</dbReference>
<accession>A0A4Z1EWR5</accession>
<organism evidence="1 2">
    <name type="scientific">Botrytis tulipae</name>
    <dbReference type="NCBI Taxonomy" id="87230"/>
    <lineage>
        <taxon>Eukaryota</taxon>
        <taxon>Fungi</taxon>
        <taxon>Dikarya</taxon>
        <taxon>Ascomycota</taxon>
        <taxon>Pezizomycotina</taxon>
        <taxon>Leotiomycetes</taxon>
        <taxon>Helotiales</taxon>
        <taxon>Sclerotiniaceae</taxon>
        <taxon>Botrytis</taxon>
    </lineage>
</organism>
<gene>
    <name evidence="1" type="ORF">BTUL_0074g00340</name>
</gene>
<sequence length="146" mass="17112">MGYTHYWEVKDQTAWSKIWPQLISDANLIIKTLEKSAPLLDETDGYHLPTIERGIFINGQDEHEDFKLTQYKSFGFNFCKTARKEYDAVVATILMRAKMLAGDGFSLFSDGDWDDEWQHTLKDYVKLWPNEEKPTGNIFDTEEEEY</sequence>
<dbReference type="OrthoDB" id="2958217at2759"/>
<name>A0A4Z1EWR5_9HELO</name>
<protein>
    <submittedName>
        <fullName evidence="1">Uncharacterized protein</fullName>
    </submittedName>
</protein>
<evidence type="ECO:0000313" key="2">
    <source>
        <dbReference type="Proteomes" id="UP000297777"/>
    </source>
</evidence>
<keyword evidence="2" id="KW-1185">Reference proteome</keyword>
<proteinExistence type="predicted"/>
<dbReference type="Proteomes" id="UP000297777">
    <property type="component" value="Unassembled WGS sequence"/>
</dbReference>
<reference evidence="1 2" key="1">
    <citation type="submission" date="2017-12" db="EMBL/GenBank/DDBJ databases">
        <title>Comparative genomics of Botrytis spp.</title>
        <authorList>
            <person name="Valero-Jimenez C.A."/>
            <person name="Tapia P."/>
            <person name="Veloso J."/>
            <person name="Silva-Moreno E."/>
            <person name="Staats M."/>
            <person name="Valdes J.H."/>
            <person name="Van Kan J.A.L."/>
        </authorList>
    </citation>
    <scope>NUCLEOTIDE SEQUENCE [LARGE SCALE GENOMIC DNA]</scope>
    <source>
        <strain evidence="1 2">Bt9001</strain>
    </source>
</reference>
<comment type="caution">
    <text evidence="1">The sequence shown here is derived from an EMBL/GenBank/DDBJ whole genome shotgun (WGS) entry which is preliminary data.</text>
</comment>